<feature type="coiled-coil region" evidence="1">
    <location>
        <begin position="11"/>
        <end position="38"/>
    </location>
</feature>
<keyword evidence="1" id="KW-0175">Coiled coil</keyword>
<evidence type="ECO:0000313" key="3">
    <source>
        <dbReference type="Proteomes" id="UP000281975"/>
    </source>
</evidence>
<evidence type="ECO:0000256" key="1">
    <source>
        <dbReference type="SAM" id="Coils"/>
    </source>
</evidence>
<proteinExistence type="predicted"/>
<keyword evidence="3" id="KW-1185">Reference proteome</keyword>
<dbReference type="Proteomes" id="UP000281975">
    <property type="component" value="Unassembled WGS sequence"/>
</dbReference>
<dbReference type="EMBL" id="RBIN01000001">
    <property type="protein sequence ID" value="RKR07308.1"/>
    <property type="molecule type" value="Genomic_DNA"/>
</dbReference>
<organism evidence="2 3">
    <name type="scientific">Kushneria sinocarnis</name>
    <dbReference type="NCBI Taxonomy" id="595502"/>
    <lineage>
        <taxon>Bacteria</taxon>
        <taxon>Pseudomonadati</taxon>
        <taxon>Pseudomonadota</taxon>
        <taxon>Gammaproteobacteria</taxon>
        <taxon>Oceanospirillales</taxon>
        <taxon>Halomonadaceae</taxon>
        <taxon>Kushneria</taxon>
    </lineage>
</organism>
<dbReference type="AlphaFoldDB" id="A0A420X0C8"/>
<comment type="caution">
    <text evidence="2">The sequence shown here is derived from an EMBL/GenBank/DDBJ whole genome shotgun (WGS) entry which is preliminary data.</text>
</comment>
<protein>
    <submittedName>
        <fullName evidence="2">Uncharacterized protein</fullName>
    </submittedName>
</protein>
<dbReference type="RefSeq" id="WP_121170272.1">
    <property type="nucleotide sequence ID" value="NZ_RBIN01000001.1"/>
</dbReference>
<name>A0A420X0C8_9GAMM</name>
<gene>
    <name evidence="2" type="ORF">C7446_0119</name>
</gene>
<sequence length="64" mass="7070">MPNGPPAPEERPEMLQELDAVRAELQALAAEEADASRRARLTALEQRLTRLDGYALALLDAVER</sequence>
<accession>A0A420X0C8</accession>
<reference evidence="2 3" key="1">
    <citation type="submission" date="2018-10" db="EMBL/GenBank/DDBJ databases">
        <title>Genomic Encyclopedia of Type Strains, Phase IV (KMG-IV): sequencing the most valuable type-strain genomes for metagenomic binning, comparative biology and taxonomic classification.</title>
        <authorList>
            <person name="Goeker M."/>
        </authorList>
    </citation>
    <scope>NUCLEOTIDE SEQUENCE [LARGE SCALE GENOMIC DNA]</scope>
    <source>
        <strain evidence="2 3">DSM 23229</strain>
    </source>
</reference>
<evidence type="ECO:0000313" key="2">
    <source>
        <dbReference type="EMBL" id="RKR07308.1"/>
    </source>
</evidence>